<accession>A0A838ZMG1</accession>
<evidence type="ECO:0000313" key="3">
    <source>
        <dbReference type="Proteomes" id="UP000552241"/>
    </source>
</evidence>
<reference evidence="2 3" key="1">
    <citation type="submission" date="2020-07" db="EMBL/GenBank/DDBJ databases">
        <title>Moheibacter lacus sp. nov., a member of the family Flavobacteriaceae isolated from freshwater lake sediment.</title>
        <authorList>
            <person name="Liu Y."/>
        </authorList>
    </citation>
    <scope>NUCLEOTIDE SEQUENCE [LARGE SCALE GENOMIC DNA]</scope>
    <source>
        <strain evidence="2 3">BDHS18</strain>
    </source>
</reference>
<dbReference type="RefSeq" id="WP_182041858.1">
    <property type="nucleotide sequence ID" value="NZ_JACDZE010000001.1"/>
</dbReference>
<comment type="caution">
    <text evidence="2">The sequence shown here is derived from an EMBL/GenBank/DDBJ whole genome shotgun (WGS) entry which is preliminary data.</text>
</comment>
<keyword evidence="1" id="KW-0175">Coiled coil</keyword>
<gene>
    <name evidence="2" type="ORF">HU137_00515</name>
</gene>
<proteinExistence type="predicted"/>
<evidence type="ECO:0000313" key="2">
    <source>
        <dbReference type="EMBL" id="MBA5628247.1"/>
    </source>
</evidence>
<protein>
    <recommendedName>
        <fullName evidence="4">Lipoprotein</fullName>
    </recommendedName>
</protein>
<sequence>MKTKLYTILFLSLILISCSEDKNKLTYSGEIDLESAIENAESRRKLDPNASGGNSCLLDYQKKYDQLVSEIDVLKATGFSKEKLETKYQKVMKSPEYHEFLFKFKNKRIGKVRGLTREMEIPDIVKVRGIKAMSLNDFENNYRALTDEEMDLANQAVDDILEGKSGEAEAEAAVKKAEEQNISKEQVKEVSGKLMDAFKEVSEGYRKVMNLGDAARWNLVTNELVVLQNGVKFELMIDVSNDPKINQKVAFDLAQIILNKCK</sequence>
<dbReference type="PROSITE" id="PS51257">
    <property type="entry name" value="PROKAR_LIPOPROTEIN"/>
    <property type="match status" value="1"/>
</dbReference>
<dbReference type="AlphaFoldDB" id="A0A838ZMG1"/>
<feature type="coiled-coil region" evidence="1">
    <location>
        <begin position="135"/>
        <end position="187"/>
    </location>
</feature>
<evidence type="ECO:0000256" key="1">
    <source>
        <dbReference type="SAM" id="Coils"/>
    </source>
</evidence>
<keyword evidence="3" id="KW-1185">Reference proteome</keyword>
<dbReference type="Proteomes" id="UP000552241">
    <property type="component" value="Unassembled WGS sequence"/>
</dbReference>
<name>A0A838ZMG1_9FLAO</name>
<evidence type="ECO:0008006" key="4">
    <source>
        <dbReference type="Google" id="ProtNLM"/>
    </source>
</evidence>
<organism evidence="2 3">
    <name type="scientific">Moheibacter lacus</name>
    <dbReference type="NCBI Taxonomy" id="2745851"/>
    <lineage>
        <taxon>Bacteria</taxon>
        <taxon>Pseudomonadati</taxon>
        <taxon>Bacteroidota</taxon>
        <taxon>Flavobacteriia</taxon>
        <taxon>Flavobacteriales</taxon>
        <taxon>Weeksellaceae</taxon>
        <taxon>Moheibacter</taxon>
    </lineage>
</organism>
<dbReference type="EMBL" id="JACDZE010000001">
    <property type="protein sequence ID" value="MBA5628247.1"/>
    <property type="molecule type" value="Genomic_DNA"/>
</dbReference>